<comment type="caution">
    <text evidence="2">The sequence shown here is derived from an EMBL/GenBank/DDBJ whole genome shotgun (WGS) entry which is preliminary data.</text>
</comment>
<feature type="chain" id="PRO_5035168225" evidence="1">
    <location>
        <begin position="18"/>
        <end position="186"/>
    </location>
</feature>
<dbReference type="InterPro" id="IPR013078">
    <property type="entry name" value="His_Pase_superF_clade-1"/>
</dbReference>
<protein>
    <submittedName>
        <fullName evidence="2">Phosphoglycerate mutase</fullName>
    </submittedName>
</protein>
<dbReference type="Gene3D" id="3.40.50.1240">
    <property type="entry name" value="Phosphoglycerate mutase-like"/>
    <property type="match status" value="1"/>
</dbReference>
<dbReference type="EMBL" id="BOOP01000042">
    <property type="protein sequence ID" value="GII42373.1"/>
    <property type="molecule type" value="Genomic_DNA"/>
</dbReference>
<reference evidence="2 3" key="1">
    <citation type="submission" date="2021-01" db="EMBL/GenBank/DDBJ databases">
        <title>Whole genome shotgun sequence of Planotetraspora phitsanulokensis NBRC 104273.</title>
        <authorList>
            <person name="Komaki H."/>
            <person name="Tamura T."/>
        </authorList>
    </citation>
    <scope>NUCLEOTIDE SEQUENCE [LARGE SCALE GENOMIC DNA]</scope>
    <source>
        <strain evidence="2 3">NBRC 104273</strain>
    </source>
</reference>
<sequence>MTTRLLLICHAFTAAMAAASFPGDEPVEDRDRRGRRDGDLGAAYTDGLALRGPELRCGQTAGMLGLVAEPVPQLRDCDFGGWRGRTLADVQAADPEGVSRWLGDPAAAPHGGESVADVVGRAGEWLAGLPAGRVVAVTHPSVIRAAIVHALGTGPGAFWRIDVEPLSRVELTGRSGRWNLRLGAPV</sequence>
<keyword evidence="1" id="KW-0732">Signal</keyword>
<gene>
    <name evidence="2" type="ORF">Pph01_73760</name>
</gene>
<dbReference type="Pfam" id="PF00300">
    <property type="entry name" value="His_Phos_1"/>
    <property type="match status" value="1"/>
</dbReference>
<proteinExistence type="predicted"/>
<accession>A0A8J3UBI0</accession>
<dbReference type="AlphaFoldDB" id="A0A8J3UBI0"/>
<dbReference type="SUPFAM" id="SSF53254">
    <property type="entry name" value="Phosphoglycerate mutase-like"/>
    <property type="match status" value="1"/>
</dbReference>
<evidence type="ECO:0000256" key="1">
    <source>
        <dbReference type="SAM" id="SignalP"/>
    </source>
</evidence>
<feature type="signal peptide" evidence="1">
    <location>
        <begin position="1"/>
        <end position="17"/>
    </location>
</feature>
<organism evidence="2 3">
    <name type="scientific">Planotetraspora phitsanulokensis</name>
    <dbReference type="NCBI Taxonomy" id="575192"/>
    <lineage>
        <taxon>Bacteria</taxon>
        <taxon>Bacillati</taxon>
        <taxon>Actinomycetota</taxon>
        <taxon>Actinomycetes</taxon>
        <taxon>Streptosporangiales</taxon>
        <taxon>Streptosporangiaceae</taxon>
        <taxon>Planotetraspora</taxon>
    </lineage>
</organism>
<name>A0A8J3UBI0_9ACTN</name>
<keyword evidence="3" id="KW-1185">Reference proteome</keyword>
<dbReference type="Proteomes" id="UP000622547">
    <property type="component" value="Unassembled WGS sequence"/>
</dbReference>
<evidence type="ECO:0000313" key="3">
    <source>
        <dbReference type="Proteomes" id="UP000622547"/>
    </source>
</evidence>
<dbReference type="InterPro" id="IPR029033">
    <property type="entry name" value="His_PPase_superfam"/>
</dbReference>
<evidence type="ECO:0000313" key="2">
    <source>
        <dbReference type="EMBL" id="GII42373.1"/>
    </source>
</evidence>
<dbReference type="RefSeq" id="WP_204077800.1">
    <property type="nucleotide sequence ID" value="NZ_BAABHI010000021.1"/>
</dbReference>